<protein>
    <submittedName>
        <fullName evidence="1">MIP32745p1</fullName>
    </submittedName>
</protein>
<proteinExistence type="evidence at transcript level"/>
<evidence type="ECO:0000313" key="1">
    <source>
        <dbReference type="EMBL" id="AEX93154.1"/>
    </source>
</evidence>
<gene>
    <name evidence="1" type="primary">mbl-RD</name>
</gene>
<accession>H1UUI4</accession>
<reference evidence="1" key="1">
    <citation type="submission" date="2012-01" db="EMBL/GenBank/DDBJ databases">
        <authorList>
            <person name="Carlson J."/>
            <person name="Booth B."/>
            <person name="Frise E."/>
            <person name="Sandler J."/>
            <person name="Wan K."/>
            <person name="Yu C."/>
            <person name="Celniker S."/>
        </authorList>
    </citation>
    <scope>NUCLEOTIDE SEQUENCE</scope>
</reference>
<dbReference type="AlphaFoldDB" id="H1UUI4"/>
<name>H1UUI4_DROME</name>
<organism evidence="1">
    <name type="scientific">Drosophila melanogaster</name>
    <name type="common">Fruit fly</name>
    <dbReference type="NCBI Taxonomy" id="7227"/>
    <lineage>
        <taxon>Eukaryota</taxon>
        <taxon>Metazoa</taxon>
        <taxon>Ecdysozoa</taxon>
        <taxon>Arthropoda</taxon>
        <taxon>Hexapoda</taxon>
        <taxon>Insecta</taxon>
        <taxon>Pterygota</taxon>
        <taxon>Neoptera</taxon>
        <taxon>Endopterygota</taxon>
        <taxon>Diptera</taxon>
        <taxon>Brachycera</taxon>
        <taxon>Muscomorpha</taxon>
        <taxon>Ephydroidea</taxon>
        <taxon>Drosophilidae</taxon>
        <taxon>Drosophila</taxon>
        <taxon>Sophophora</taxon>
    </lineage>
</organism>
<sequence>MITITKTMRMKMKKVQSRPIFATTIYYKREANDTEILLSKMVSRGQIKKTEYRNHNPFLHFIITIKINQQNYSKRNHIFYIQWKHQKQH</sequence>
<dbReference type="EMBL" id="BT133069">
    <property type="protein sequence ID" value="AEX93154.1"/>
    <property type="molecule type" value="mRNA"/>
</dbReference>